<keyword evidence="1" id="KW-0812">Transmembrane</keyword>
<dbReference type="InterPro" id="IPR008620">
    <property type="entry name" value="FixH"/>
</dbReference>
<evidence type="ECO:0000313" key="3">
    <source>
        <dbReference type="Proteomes" id="UP000009080"/>
    </source>
</evidence>
<dbReference type="AlphaFoldDB" id="C5BNJ6"/>
<accession>C5BNJ6</accession>
<dbReference type="eggNOG" id="COG3198">
    <property type="taxonomic scope" value="Bacteria"/>
</dbReference>
<evidence type="ECO:0000313" key="2">
    <source>
        <dbReference type="EMBL" id="ACR12599.1"/>
    </source>
</evidence>
<sequence length="164" mass="18945">MIKPWYREPWAWLVVGPLFFVIFIGLGLVFISVKYRDDVVRDDYYKEGKAVNKLFEAEREAHDQGLAATLTLNLSDSIINVTLNEPVDSDEELILMLSHPLKANQDHEYLLHRKSFTGYEAEADVLPKGRWYLRIESRRGDASELVWRVSGEADFSQQASVELR</sequence>
<feature type="transmembrane region" description="Helical" evidence="1">
    <location>
        <begin position="12"/>
        <end position="31"/>
    </location>
</feature>
<dbReference type="RefSeq" id="WP_015818711.1">
    <property type="nucleotide sequence ID" value="NC_012997.1"/>
</dbReference>
<organism evidence="2 3">
    <name type="scientific">Teredinibacter turnerae (strain ATCC 39867 / T7901)</name>
    <dbReference type="NCBI Taxonomy" id="377629"/>
    <lineage>
        <taxon>Bacteria</taxon>
        <taxon>Pseudomonadati</taxon>
        <taxon>Pseudomonadota</taxon>
        <taxon>Gammaproteobacteria</taxon>
        <taxon>Cellvibrionales</taxon>
        <taxon>Cellvibrionaceae</taxon>
        <taxon>Teredinibacter</taxon>
    </lineage>
</organism>
<dbReference type="Pfam" id="PF05751">
    <property type="entry name" value="FixH"/>
    <property type="match status" value="1"/>
</dbReference>
<dbReference type="STRING" id="377629.TERTU_2992"/>
<protein>
    <recommendedName>
        <fullName evidence="4">FixH family protein</fullName>
    </recommendedName>
</protein>
<gene>
    <name evidence="2" type="ordered locus">TERTU_2992</name>
</gene>
<keyword evidence="3" id="KW-1185">Reference proteome</keyword>
<keyword evidence="1" id="KW-1133">Transmembrane helix</keyword>
<name>C5BNJ6_TERTT</name>
<evidence type="ECO:0000256" key="1">
    <source>
        <dbReference type="SAM" id="Phobius"/>
    </source>
</evidence>
<dbReference type="Proteomes" id="UP000009080">
    <property type="component" value="Chromosome"/>
</dbReference>
<dbReference type="KEGG" id="ttu:TERTU_2992"/>
<keyword evidence="1" id="KW-0472">Membrane</keyword>
<reference evidence="2 3" key="1">
    <citation type="journal article" date="2009" name="PLoS ONE">
        <title>The complete genome of Teredinibacter turnerae T7901: an intracellular endosymbiont of marine wood-boring bivalves (shipworms).</title>
        <authorList>
            <person name="Yang J.C."/>
            <person name="Madupu R."/>
            <person name="Durkin A.S."/>
            <person name="Ekborg N.A."/>
            <person name="Pedamallu C.S."/>
            <person name="Hostetler J.B."/>
            <person name="Radune D."/>
            <person name="Toms B.S."/>
            <person name="Henrissat B."/>
            <person name="Coutinho P.M."/>
            <person name="Schwarz S."/>
            <person name="Field L."/>
            <person name="Trindade-Silva A.E."/>
            <person name="Soares C.A.G."/>
            <person name="Elshahawi S."/>
            <person name="Hanora A."/>
            <person name="Schmidt E.W."/>
            <person name="Haygood M.G."/>
            <person name="Posfai J."/>
            <person name="Benner J."/>
            <person name="Madinger C."/>
            <person name="Nove J."/>
            <person name="Anton B."/>
            <person name="Chaudhary K."/>
            <person name="Foster J."/>
            <person name="Holman A."/>
            <person name="Kumar S."/>
            <person name="Lessard P.A."/>
            <person name="Luyten Y.A."/>
            <person name="Slatko B."/>
            <person name="Wood N."/>
            <person name="Wu B."/>
            <person name="Teplitski M."/>
            <person name="Mougous J.D."/>
            <person name="Ward N."/>
            <person name="Eisen J.A."/>
            <person name="Badger J.H."/>
            <person name="Distel D.L."/>
        </authorList>
    </citation>
    <scope>NUCLEOTIDE SEQUENCE [LARGE SCALE GENOMIC DNA]</scope>
    <source>
        <strain evidence="3">ATCC 39867 / T7901</strain>
    </source>
</reference>
<evidence type="ECO:0008006" key="4">
    <source>
        <dbReference type="Google" id="ProtNLM"/>
    </source>
</evidence>
<proteinExistence type="predicted"/>
<dbReference type="HOGENOM" id="CLU_100979_2_0_6"/>
<dbReference type="EMBL" id="CP001614">
    <property type="protein sequence ID" value="ACR12599.1"/>
    <property type="molecule type" value="Genomic_DNA"/>
</dbReference>